<dbReference type="GO" id="GO:0003677">
    <property type="term" value="F:DNA binding"/>
    <property type="evidence" value="ECO:0007669"/>
    <property type="project" value="UniProtKB-KW"/>
</dbReference>
<dbReference type="SUPFAM" id="SSF52141">
    <property type="entry name" value="Uracil-DNA glycosylase-like"/>
    <property type="match status" value="1"/>
</dbReference>
<dbReference type="Pfam" id="PF03167">
    <property type="entry name" value="UDG"/>
    <property type="match status" value="1"/>
</dbReference>
<dbReference type="PANTHER" id="PTHR13235">
    <property type="entry name" value="SINGLE-STRAND SELECTIVE MONOFUNCTIONAL URACIL DNA GLYCOSYLASE"/>
    <property type="match status" value="1"/>
</dbReference>
<evidence type="ECO:0000313" key="7">
    <source>
        <dbReference type="EMBL" id="AKU90050.1"/>
    </source>
</evidence>
<dbReference type="InterPro" id="IPR039134">
    <property type="entry name" value="SMUG1"/>
</dbReference>
<comment type="similarity">
    <text evidence="1">Belongs to the uracil-DNA glycosylase (UDG) superfamily. SMUG1 family.</text>
</comment>
<keyword evidence="3" id="KW-0378">Hydrolase</keyword>
<dbReference type="EMBL" id="CP012332">
    <property type="protein sequence ID" value="AKU90050.1"/>
    <property type="molecule type" value="Genomic_DNA"/>
</dbReference>
<dbReference type="PANTHER" id="PTHR13235:SF2">
    <property type="entry name" value="SINGLE-STRAND SELECTIVE MONOFUNCTIONAL URACIL DNA GLYCOSYLASE"/>
    <property type="match status" value="1"/>
</dbReference>
<reference evidence="7 8" key="1">
    <citation type="submission" date="2015-08" db="EMBL/GenBank/DDBJ databases">
        <authorList>
            <person name="Babu N.S."/>
            <person name="Beckwith C.J."/>
            <person name="Beseler K.G."/>
            <person name="Brison A."/>
            <person name="Carone J.V."/>
            <person name="Caskin T.P."/>
            <person name="Diamond M."/>
            <person name="Durham M.E."/>
            <person name="Foxe J.M."/>
            <person name="Go M."/>
            <person name="Henderson B.A."/>
            <person name="Jones I.B."/>
            <person name="McGettigan J.A."/>
            <person name="Micheletti S.J."/>
            <person name="Nasrallah M.E."/>
            <person name="Ortiz D."/>
            <person name="Piller C.R."/>
            <person name="Privatt S.R."/>
            <person name="Schneider S.L."/>
            <person name="Sharp S."/>
            <person name="Smith T.C."/>
            <person name="Stanton J.D."/>
            <person name="Ullery H.E."/>
            <person name="Wilson R.J."/>
            <person name="Serrano M.G."/>
            <person name="Buck G."/>
            <person name="Lee V."/>
            <person name="Wang Y."/>
            <person name="Carvalho R."/>
            <person name="Voegtly L."/>
            <person name="Shi R."/>
            <person name="Duckworth R."/>
            <person name="Johnson A."/>
            <person name="Loviza R."/>
            <person name="Walstead R."/>
            <person name="Shah Z."/>
            <person name="Kiflezghi M."/>
            <person name="Wade K."/>
            <person name="Ball S.L."/>
            <person name="Bradley K.W."/>
            <person name="Asai D.J."/>
            <person name="Bowman C.A."/>
            <person name="Russell D.A."/>
            <person name="Pope W.H."/>
            <person name="Jacobs-Sera D."/>
            <person name="Hendrix R.W."/>
            <person name="Hatfull G.F."/>
        </authorList>
    </citation>
    <scope>NUCLEOTIDE SEQUENCE [LARGE SCALE GENOMIC DNA]</scope>
    <source>
        <strain evidence="7 8">DSM 27710</strain>
    </source>
</reference>
<protein>
    <submittedName>
        <fullName evidence="7">Uracil-DNA glycosylase, family 3</fullName>
    </submittedName>
</protein>
<keyword evidence="5" id="KW-0234">DNA repair</keyword>
<dbReference type="GO" id="GO:0006284">
    <property type="term" value="P:base-excision repair"/>
    <property type="evidence" value="ECO:0007669"/>
    <property type="project" value="InterPro"/>
</dbReference>
<dbReference type="GO" id="GO:0017065">
    <property type="term" value="F:single-strand selective uracil DNA N-glycosylase activity"/>
    <property type="evidence" value="ECO:0007669"/>
    <property type="project" value="InterPro"/>
</dbReference>
<accession>A0A0K1P952</accession>
<keyword evidence="4" id="KW-0238">DNA-binding</keyword>
<sequence>MPPMSARSSTDRLIDALRPLRFGPPVTHVYDPLEYARAAFDEYVDRYGRGTREILLLGMNPGPFGMAQTGVPFGEVHHVRTWLGIEGEVGRPSEENPNRPIQGFACHRSEVSGARVWGWAKETFGTPERFFARFFVINYCPLVFMEASGRNVTPDKLPRAEREPLFAVCDEALRETVERMRPRWVIGIGGFAEDRAREALAGLEVKVGRILHPSPASPKANQGWAGIVTRELAELGIELP</sequence>
<dbReference type="CDD" id="cd19374">
    <property type="entry name" value="UDG-F3_SMUG1-like"/>
    <property type="match status" value="1"/>
</dbReference>
<evidence type="ECO:0000256" key="3">
    <source>
        <dbReference type="ARBA" id="ARBA00022801"/>
    </source>
</evidence>
<evidence type="ECO:0000256" key="1">
    <source>
        <dbReference type="ARBA" id="ARBA00007889"/>
    </source>
</evidence>
<dbReference type="KEGG" id="vin:AKJ08_0437"/>
<dbReference type="InterPro" id="IPR036895">
    <property type="entry name" value="Uracil-DNA_glycosylase-like_sf"/>
</dbReference>
<dbReference type="GO" id="GO:0000703">
    <property type="term" value="F:oxidized pyrimidine nucleobase lesion DNA N-glycosylase activity"/>
    <property type="evidence" value="ECO:0007669"/>
    <property type="project" value="TreeGrafter"/>
</dbReference>
<evidence type="ECO:0000256" key="4">
    <source>
        <dbReference type="ARBA" id="ARBA00023125"/>
    </source>
</evidence>
<evidence type="ECO:0000313" key="8">
    <source>
        <dbReference type="Proteomes" id="UP000055590"/>
    </source>
</evidence>
<dbReference type="AlphaFoldDB" id="A0A0K1P952"/>
<keyword evidence="2" id="KW-0227">DNA damage</keyword>
<dbReference type="STRING" id="1391653.AKJ08_0437"/>
<dbReference type="Gene3D" id="3.40.470.10">
    <property type="entry name" value="Uracil-DNA glycosylase-like domain"/>
    <property type="match status" value="1"/>
</dbReference>
<evidence type="ECO:0000259" key="6">
    <source>
        <dbReference type="Pfam" id="PF03167"/>
    </source>
</evidence>
<name>A0A0K1P952_9BACT</name>
<proteinExistence type="inferred from homology"/>
<feature type="domain" description="Uracil-DNA glycosylase-like" evidence="6">
    <location>
        <begin position="51"/>
        <end position="217"/>
    </location>
</feature>
<keyword evidence="8" id="KW-1185">Reference proteome</keyword>
<dbReference type="FunFam" id="3.40.470.10:FF:000005">
    <property type="entry name" value="Single-strand selective monofunctional uracil DNA glycosylase"/>
    <property type="match status" value="1"/>
</dbReference>
<dbReference type="PATRIC" id="fig|1391653.3.peg.451"/>
<evidence type="ECO:0000256" key="2">
    <source>
        <dbReference type="ARBA" id="ARBA00022763"/>
    </source>
</evidence>
<organism evidence="7 8">
    <name type="scientific">Vulgatibacter incomptus</name>
    <dbReference type="NCBI Taxonomy" id="1391653"/>
    <lineage>
        <taxon>Bacteria</taxon>
        <taxon>Pseudomonadati</taxon>
        <taxon>Myxococcota</taxon>
        <taxon>Myxococcia</taxon>
        <taxon>Myxococcales</taxon>
        <taxon>Cystobacterineae</taxon>
        <taxon>Vulgatibacteraceae</taxon>
        <taxon>Vulgatibacter</taxon>
    </lineage>
</organism>
<gene>
    <name evidence="7" type="ORF">AKJ08_0437</name>
</gene>
<evidence type="ECO:0000256" key="5">
    <source>
        <dbReference type="ARBA" id="ARBA00023204"/>
    </source>
</evidence>
<dbReference type="InterPro" id="IPR005122">
    <property type="entry name" value="Uracil-DNA_glycosylase-like"/>
</dbReference>
<dbReference type="Proteomes" id="UP000055590">
    <property type="component" value="Chromosome"/>
</dbReference>